<reference evidence="1" key="1">
    <citation type="journal article" date="2022" name="bioRxiv">
        <title>Sequencing and chromosome-scale assembly of the giantPleurodeles waltlgenome.</title>
        <authorList>
            <person name="Brown T."/>
            <person name="Elewa A."/>
            <person name="Iarovenko S."/>
            <person name="Subramanian E."/>
            <person name="Araus A.J."/>
            <person name="Petzold A."/>
            <person name="Susuki M."/>
            <person name="Suzuki K.-i.T."/>
            <person name="Hayashi T."/>
            <person name="Toyoda A."/>
            <person name="Oliveira C."/>
            <person name="Osipova E."/>
            <person name="Leigh N.D."/>
            <person name="Simon A."/>
            <person name="Yun M.H."/>
        </authorList>
    </citation>
    <scope>NUCLEOTIDE SEQUENCE</scope>
    <source>
        <strain evidence="1">20211129_DDA</strain>
        <tissue evidence="1">Liver</tissue>
    </source>
</reference>
<dbReference type="Proteomes" id="UP001066276">
    <property type="component" value="Chromosome 8"/>
</dbReference>
<keyword evidence="2" id="KW-1185">Reference proteome</keyword>
<gene>
    <name evidence="1" type="ORF">NDU88_004277</name>
</gene>
<evidence type="ECO:0000313" key="2">
    <source>
        <dbReference type="Proteomes" id="UP001066276"/>
    </source>
</evidence>
<dbReference type="AlphaFoldDB" id="A0AAV7NNW2"/>
<name>A0AAV7NNW2_PLEWA</name>
<organism evidence="1 2">
    <name type="scientific">Pleurodeles waltl</name>
    <name type="common">Iberian ribbed newt</name>
    <dbReference type="NCBI Taxonomy" id="8319"/>
    <lineage>
        <taxon>Eukaryota</taxon>
        <taxon>Metazoa</taxon>
        <taxon>Chordata</taxon>
        <taxon>Craniata</taxon>
        <taxon>Vertebrata</taxon>
        <taxon>Euteleostomi</taxon>
        <taxon>Amphibia</taxon>
        <taxon>Batrachia</taxon>
        <taxon>Caudata</taxon>
        <taxon>Salamandroidea</taxon>
        <taxon>Salamandridae</taxon>
        <taxon>Pleurodelinae</taxon>
        <taxon>Pleurodeles</taxon>
    </lineage>
</organism>
<sequence length="71" mass="8313">MLWRDLTGSQCHHRAAWMSDLRHSSVSEVGQDQRLQRQEAYRVIRLLRSPRPRAASVTPLEYRHQLTSVGM</sequence>
<proteinExistence type="predicted"/>
<accession>A0AAV7NNW2</accession>
<protein>
    <submittedName>
        <fullName evidence="1">Uncharacterized protein</fullName>
    </submittedName>
</protein>
<comment type="caution">
    <text evidence="1">The sequence shown here is derived from an EMBL/GenBank/DDBJ whole genome shotgun (WGS) entry which is preliminary data.</text>
</comment>
<evidence type="ECO:0000313" key="1">
    <source>
        <dbReference type="EMBL" id="KAJ1116058.1"/>
    </source>
</evidence>
<dbReference type="EMBL" id="JANPWB010000012">
    <property type="protein sequence ID" value="KAJ1116058.1"/>
    <property type="molecule type" value="Genomic_DNA"/>
</dbReference>